<reference evidence="4 5" key="1">
    <citation type="journal article" date="2012" name="J. Bacteriol.">
        <title>Draft Genome Sequence of an Ammonia-Oxidizing Archaeon, "Candidatus Nitrosopumilus koreensis" AR1, from Marine Sediment.</title>
        <authorList>
            <person name="Park S.J."/>
            <person name="Kim J.G."/>
            <person name="Jung M.Y."/>
            <person name="Kim S.J."/>
            <person name="Cha I.T."/>
            <person name="Kwon K."/>
            <person name="Lee J.H."/>
            <person name="Rhee S.K."/>
        </authorList>
    </citation>
    <scope>NUCLEOTIDE SEQUENCE [LARGE SCALE GENOMIC DNA]</scope>
    <source>
        <strain evidence="4 5">AR1</strain>
    </source>
</reference>
<dbReference type="GeneID" id="13724937"/>
<proteinExistence type="predicted"/>
<dbReference type="KEGG" id="nkr:NKOR_04500"/>
<evidence type="ECO:0000256" key="1">
    <source>
        <dbReference type="SAM" id="Coils"/>
    </source>
</evidence>
<name>K0B3W3_9ARCH</name>
<accession>K0B3W3</accession>
<dbReference type="AlphaFoldDB" id="K0B3W3"/>
<dbReference type="Proteomes" id="UP000006101">
    <property type="component" value="Chromosome"/>
</dbReference>
<gene>
    <name evidence="4" type="ORF">NKOR_04500</name>
</gene>
<evidence type="ECO:0000313" key="4">
    <source>
        <dbReference type="EMBL" id="AFS80788.1"/>
    </source>
</evidence>
<dbReference type="STRING" id="1229908.NKOR_04500"/>
<keyword evidence="3" id="KW-0812">Transmembrane</keyword>
<dbReference type="RefSeq" id="WP_014963174.1">
    <property type="nucleotide sequence ID" value="NC_018655.1"/>
</dbReference>
<keyword evidence="3" id="KW-1133">Transmembrane helix</keyword>
<evidence type="ECO:0000313" key="5">
    <source>
        <dbReference type="Proteomes" id="UP000006101"/>
    </source>
</evidence>
<dbReference type="EMBL" id="CP003842">
    <property type="protein sequence ID" value="AFS80788.1"/>
    <property type="molecule type" value="Genomic_DNA"/>
</dbReference>
<keyword evidence="3" id="KW-0472">Membrane</keyword>
<organism evidence="4 5">
    <name type="scientific">Candidatus Nitrosopumilus koreensis AR1</name>
    <dbReference type="NCBI Taxonomy" id="1229908"/>
    <lineage>
        <taxon>Archaea</taxon>
        <taxon>Nitrososphaerota</taxon>
        <taxon>Nitrososphaeria</taxon>
        <taxon>Nitrosopumilales</taxon>
        <taxon>Nitrosopumilaceae</taxon>
        <taxon>Nitrosopumilus</taxon>
    </lineage>
</organism>
<evidence type="ECO:0000256" key="3">
    <source>
        <dbReference type="SAM" id="Phobius"/>
    </source>
</evidence>
<evidence type="ECO:0000256" key="2">
    <source>
        <dbReference type="SAM" id="MobiDB-lite"/>
    </source>
</evidence>
<protein>
    <recommendedName>
        <fullName evidence="6">Protein BatD</fullName>
    </recommendedName>
</protein>
<evidence type="ECO:0008006" key="6">
    <source>
        <dbReference type="Google" id="ProtNLM"/>
    </source>
</evidence>
<dbReference type="PATRIC" id="fig|1229908.8.peg.979"/>
<feature type="coiled-coil region" evidence="1">
    <location>
        <begin position="188"/>
        <end position="219"/>
    </location>
</feature>
<feature type="compositionally biased region" description="Low complexity" evidence="2">
    <location>
        <begin position="145"/>
        <end position="166"/>
    </location>
</feature>
<keyword evidence="5" id="KW-1185">Reference proteome</keyword>
<feature type="transmembrane region" description="Helical" evidence="3">
    <location>
        <begin position="367"/>
        <end position="385"/>
    </location>
</feature>
<sequence>MKKQIFFVVLLLGSLPLTFAEELVMSVDQSEYYFLVGENAVIPLEIQNDYGHQISGMLQYTISQQILQGNMQFSSSNTQSSTFIIDDGHQNGSLNFGTSDSPTTLTVTLNFNYNDGNDMHVSFEPIIIHFVSDESQKNNIQNKMQRSSQQDSSNQNTQSQSQQSLQQKLDELMNQSPLMQDPQQRLQNNQMAQDSSALKQEIQEQLQEETQLKKEFESQLASNEDFQKTHQQLLQQGYNVTTGSLDPSSASTGSFEVNYENGQGKWAKVKGNMVNGTMTEIQKQTQEEREQLLSILRDNPTFQEYENQLTQNGFVEQDMEFLSDKNRTTISLNYQDQEIQTATITADFENDNLEKIHLEKPSEDYSYLYSLLVFIPIVVVAYVLYKKLKTTKKILPKPIVKITSTKFDHVLESTNLIKEARNNFKEKQFKDAYSKVSRALRIFLSYELNLNKEITHEELLSYLDNTKIPMDEIKNCFKLSSLVEFAKHQENEDEFNHMIDVAENLINKKINNSKIILAK</sequence>
<keyword evidence="1" id="KW-0175">Coiled coil</keyword>
<feature type="region of interest" description="Disordered" evidence="2">
    <location>
        <begin position="139"/>
        <end position="166"/>
    </location>
</feature>
<dbReference type="HOGENOM" id="CLU_037924_0_0_2"/>